<gene>
    <name evidence="2" type="ORF">MUK42_21872</name>
</gene>
<feature type="compositionally biased region" description="Low complexity" evidence="1">
    <location>
        <begin position="171"/>
        <end position="219"/>
    </location>
</feature>
<evidence type="ECO:0000256" key="1">
    <source>
        <dbReference type="SAM" id="MobiDB-lite"/>
    </source>
</evidence>
<feature type="region of interest" description="Disordered" evidence="1">
    <location>
        <begin position="347"/>
        <end position="374"/>
    </location>
</feature>
<feature type="compositionally biased region" description="Basic and acidic residues" evidence="1">
    <location>
        <begin position="221"/>
        <end position="235"/>
    </location>
</feature>
<proteinExistence type="predicted"/>
<name>A0A9E7K9L3_9LILI</name>
<protein>
    <submittedName>
        <fullName evidence="2">Uncharacterized protein</fullName>
    </submittedName>
</protein>
<feature type="region of interest" description="Disordered" evidence="1">
    <location>
        <begin position="287"/>
        <end position="306"/>
    </location>
</feature>
<dbReference type="Proteomes" id="UP001055439">
    <property type="component" value="Chromosome 6"/>
</dbReference>
<feature type="region of interest" description="Disordered" evidence="1">
    <location>
        <begin position="110"/>
        <end position="139"/>
    </location>
</feature>
<dbReference type="OrthoDB" id="689767at2759"/>
<dbReference type="PANTHER" id="PTHR31722">
    <property type="entry name" value="OS06G0675200 PROTEIN"/>
    <property type="match status" value="1"/>
</dbReference>
<organism evidence="2 3">
    <name type="scientific">Musa troglodytarum</name>
    <name type="common">fe'i banana</name>
    <dbReference type="NCBI Taxonomy" id="320322"/>
    <lineage>
        <taxon>Eukaryota</taxon>
        <taxon>Viridiplantae</taxon>
        <taxon>Streptophyta</taxon>
        <taxon>Embryophyta</taxon>
        <taxon>Tracheophyta</taxon>
        <taxon>Spermatophyta</taxon>
        <taxon>Magnoliopsida</taxon>
        <taxon>Liliopsida</taxon>
        <taxon>Zingiberales</taxon>
        <taxon>Musaceae</taxon>
        <taxon>Musa</taxon>
    </lineage>
</organism>
<dbReference type="EMBL" id="CP097508">
    <property type="protein sequence ID" value="URE09289.1"/>
    <property type="molecule type" value="Genomic_DNA"/>
</dbReference>
<reference evidence="2" key="1">
    <citation type="submission" date="2022-05" db="EMBL/GenBank/DDBJ databases">
        <title>The Musa troglodytarum L. genome provides insights into the mechanism of non-climacteric behaviour and enrichment of carotenoids.</title>
        <authorList>
            <person name="Wang J."/>
        </authorList>
    </citation>
    <scope>NUCLEOTIDE SEQUENCE</scope>
    <source>
        <tissue evidence="2">Leaf</tissue>
    </source>
</reference>
<sequence>MASACVNDAAPPPDTAFLDFAPACPVYGWLSPRISFSRDLADGSGPDPEPAAAPVTETPDADDPGKDLPDFEFRLEDPVAMLPADELFSDGKLVPLQISAVRPAVELAEGIPSPEAEKPRGEAEVIGSDSCEKSPKAPRCSNRWRDLLGLKKLQNPKAESQKTASLPCKGLNSSTRSLRNLLRQPKPSSSADSSLSIPLLRDSESELASISARRSLSSSGADHEELPRLSLDSEKPAQAPPRVRLSRPRGTTPEGVPNAGRSPVRRGAEVDSPRMNASGKVVFQGLERSSSSPGSFHGGGHHHHHRVKPYRGMERSYSANVRVAPVLNVVPVGSLRVGLGQLFSPIKKDRDVNSHNGSGGGSSSRRKIIDKEKA</sequence>
<dbReference type="AlphaFoldDB" id="A0A9E7K9L3"/>
<keyword evidence="3" id="KW-1185">Reference proteome</keyword>
<feature type="region of interest" description="Disordered" evidence="1">
    <location>
        <begin position="38"/>
        <end position="71"/>
    </location>
</feature>
<feature type="region of interest" description="Disordered" evidence="1">
    <location>
        <begin position="151"/>
        <end position="277"/>
    </location>
</feature>
<dbReference type="PANTHER" id="PTHR31722:SF0">
    <property type="entry name" value="OS06G0675200 PROTEIN"/>
    <property type="match status" value="1"/>
</dbReference>
<evidence type="ECO:0000313" key="3">
    <source>
        <dbReference type="Proteomes" id="UP001055439"/>
    </source>
</evidence>
<accession>A0A9E7K9L3</accession>
<evidence type="ECO:0000313" key="2">
    <source>
        <dbReference type="EMBL" id="URE09289.1"/>
    </source>
</evidence>